<feature type="compositionally biased region" description="Basic and acidic residues" evidence="4">
    <location>
        <begin position="40"/>
        <end position="53"/>
    </location>
</feature>
<dbReference type="OrthoDB" id="4828706at2759"/>
<accession>A0A8H3ZPG7</accession>
<proteinExistence type="predicted"/>
<evidence type="ECO:0000256" key="2">
    <source>
        <dbReference type="ARBA" id="ARBA00023043"/>
    </source>
</evidence>
<gene>
    <name evidence="5" type="ORF">GQ607_013809</name>
</gene>
<dbReference type="SUPFAM" id="SSF48403">
    <property type="entry name" value="Ankyrin repeat"/>
    <property type="match status" value="1"/>
</dbReference>
<keyword evidence="6" id="KW-1185">Reference proteome</keyword>
<name>A0A8H3ZPG7_9PEZI</name>
<feature type="repeat" description="ANK" evidence="3">
    <location>
        <begin position="201"/>
        <end position="233"/>
    </location>
</feature>
<sequence length="288" mass="31554">MPSSVADSLSSGLSDDTYTWAGSPSDSLPPAYSSSLTLNRDTEDRSPDPEPEAVERVARAIVHGDTTMALDLIESGIPISGSLLIEQLRAPGSDLNKRMDRGSDNVLHFLLRATTDQFPDKVETVKFLLHSGMDPLVQGALGDTALHLLSGAPKFPEPLEEMNQLAVLKYLLRNDEEALRLPGPLASACTYAGNVNLRNEYGNTPLSIAILYGYQDCVKLLLESGADPDVWGEHDRKPLSWALERGNVSIMNMLLDHGARFDQQILREACIAMMKRAVQDFCANWTTE</sequence>
<dbReference type="InterPro" id="IPR051637">
    <property type="entry name" value="Ank_repeat_dom-contain_49"/>
</dbReference>
<reference evidence="5 6" key="1">
    <citation type="submission" date="2019-12" db="EMBL/GenBank/DDBJ databases">
        <title>A genome sequence resource for the geographically widespread anthracnose pathogen Colletotrichum asianum.</title>
        <authorList>
            <person name="Meng Y."/>
        </authorList>
    </citation>
    <scope>NUCLEOTIDE SEQUENCE [LARGE SCALE GENOMIC DNA]</scope>
    <source>
        <strain evidence="5 6">ICMP 18580</strain>
    </source>
</reference>
<feature type="compositionally biased region" description="Low complexity" evidence="4">
    <location>
        <begin position="1"/>
        <end position="16"/>
    </location>
</feature>
<dbReference type="Proteomes" id="UP000434172">
    <property type="component" value="Unassembled WGS sequence"/>
</dbReference>
<dbReference type="InterPro" id="IPR002110">
    <property type="entry name" value="Ankyrin_rpt"/>
</dbReference>
<organism evidence="5 6">
    <name type="scientific">Colletotrichum asianum</name>
    <dbReference type="NCBI Taxonomy" id="702518"/>
    <lineage>
        <taxon>Eukaryota</taxon>
        <taxon>Fungi</taxon>
        <taxon>Dikarya</taxon>
        <taxon>Ascomycota</taxon>
        <taxon>Pezizomycotina</taxon>
        <taxon>Sordariomycetes</taxon>
        <taxon>Hypocreomycetidae</taxon>
        <taxon>Glomerellales</taxon>
        <taxon>Glomerellaceae</taxon>
        <taxon>Colletotrichum</taxon>
        <taxon>Colletotrichum gloeosporioides species complex</taxon>
    </lineage>
</organism>
<feature type="repeat" description="ANK" evidence="3">
    <location>
        <begin position="234"/>
        <end position="262"/>
    </location>
</feature>
<evidence type="ECO:0000256" key="4">
    <source>
        <dbReference type="SAM" id="MobiDB-lite"/>
    </source>
</evidence>
<evidence type="ECO:0000256" key="1">
    <source>
        <dbReference type="ARBA" id="ARBA00022737"/>
    </source>
</evidence>
<dbReference type="EMBL" id="WOWK01000102">
    <property type="protein sequence ID" value="KAF0319000.1"/>
    <property type="molecule type" value="Genomic_DNA"/>
</dbReference>
<dbReference type="InterPro" id="IPR036770">
    <property type="entry name" value="Ankyrin_rpt-contain_sf"/>
</dbReference>
<protein>
    <submittedName>
        <fullName evidence="5">Ankyrin repeat-containing protein</fullName>
    </submittedName>
</protein>
<feature type="region of interest" description="Disordered" evidence="4">
    <location>
        <begin position="1"/>
        <end position="53"/>
    </location>
</feature>
<evidence type="ECO:0000256" key="3">
    <source>
        <dbReference type="PROSITE-ProRule" id="PRU00023"/>
    </source>
</evidence>
<keyword evidence="1" id="KW-0677">Repeat</keyword>
<dbReference type="PANTHER" id="PTHR24180:SF45">
    <property type="entry name" value="POLY [ADP-RIBOSE] POLYMERASE TANKYRASE"/>
    <property type="match status" value="1"/>
</dbReference>
<dbReference type="Pfam" id="PF12796">
    <property type="entry name" value="Ank_2"/>
    <property type="match status" value="1"/>
</dbReference>
<evidence type="ECO:0000313" key="6">
    <source>
        <dbReference type="Proteomes" id="UP000434172"/>
    </source>
</evidence>
<dbReference type="PROSITE" id="PS50088">
    <property type="entry name" value="ANK_REPEAT"/>
    <property type="match status" value="2"/>
</dbReference>
<comment type="caution">
    <text evidence="5">The sequence shown here is derived from an EMBL/GenBank/DDBJ whole genome shotgun (WGS) entry which is preliminary data.</text>
</comment>
<dbReference type="AlphaFoldDB" id="A0A8H3ZPG7"/>
<evidence type="ECO:0000313" key="5">
    <source>
        <dbReference type="EMBL" id="KAF0319000.1"/>
    </source>
</evidence>
<dbReference type="PANTHER" id="PTHR24180">
    <property type="entry name" value="CYCLIN-DEPENDENT KINASE INHIBITOR 2C-RELATED"/>
    <property type="match status" value="1"/>
</dbReference>
<keyword evidence="2 3" id="KW-0040">ANK repeat</keyword>
<feature type="compositionally biased region" description="Polar residues" evidence="4">
    <location>
        <begin position="20"/>
        <end position="39"/>
    </location>
</feature>
<dbReference type="SMART" id="SM00248">
    <property type="entry name" value="ANK"/>
    <property type="match status" value="4"/>
</dbReference>
<dbReference type="Gene3D" id="1.25.40.20">
    <property type="entry name" value="Ankyrin repeat-containing domain"/>
    <property type="match status" value="2"/>
</dbReference>
<dbReference type="PROSITE" id="PS50297">
    <property type="entry name" value="ANK_REP_REGION"/>
    <property type="match status" value="2"/>
</dbReference>